<evidence type="ECO:0000313" key="11">
    <source>
        <dbReference type="EMBL" id="QPQ90058.1"/>
    </source>
</evidence>
<reference evidence="11 13" key="1">
    <citation type="submission" date="2020-12" db="EMBL/GenBank/DDBJ databases">
        <title>FDA dAtabase for Regulatory Grade micrObial Sequences (FDA-ARGOS): Supporting development and validation of Infectious Disease Dx tests.</title>
        <authorList>
            <person name="Minogue T."/>
            <person name="Wolcott M."/>
            <person name="Wasieloski L."/>
            <person name="Aguilar W."/>
            <person name="Moore D."/>
            <person name="Jaissle J."/>
            <person name="Tallon L."/>
            <person name="Sadzewicz L."/>
            <person name="Zhao X."/>
            <person name="Boylan J."/>
            <person name="Ott S."/>
            <person name="Bowen H."/>
            <person name="Vavikolanu K."/>
            <person name="Mehta A."/>
            <person name="Aluvathingal J."/>
            <person name="Nadendla S."/>
            <person name="Yan Y."/>
            <person name="Sichtig H."/>
        </authorList>
    </citation>
    <scope>NUCLEOTIDE SEQUENCE [LARGE SCALE GENOMIC DNA]</scope>
    <source>
        <strain evidence="11 13">FDAARGOS_949</strain>
    </source>
</reference>
<protein>
    <recommendedName>
        <fullName evidence="4">Nicotinamide riboside transporter PnuC</fullName>
    </recommendedName>
</protein>
<evidence type="ECO:0000256" key="5">
    <source>
        <dbReference type="ARBA" id="ARBA00022448"/>
    </source>
</evidence>
<evidence type="ECO:0000256" key="3">
    <source>
        <dbReference type="ARBA" id="ARBA00006669"/>
    </source>
</evidence>
<dbReference type="PANTHER" id="PTHR36122">
    <property type="entry name" value="NICOTINAMIDE RIBOSIDE TRANSPORTER PNUC"/>
    <property type="match status" value="1"/>
</dbReference>
<dbReference type="AlphaFoldDB" id="A0AAP9XWN8"/>
<accession>A0AAP9XWN8</accession>
<dbReference type="InterPro" id="IPR006419">
    <property type="entry name" value="NMN_transpt_PnuC"/>
</dbReference>
<evidence type="ECO:0000256" key="8">
    <source>
        <dbReference type="ARBA" id="ARBA00022989"/>
    </source>
</evidence>
<evidence type="ECO:0000256" key="10">
    <source>
        <dbReference type="SAM" id="Phobius"/>
    </source>
</evidence>
<name>A0AAP9XWN8_BURGL</name>
<keyword evidence="8 10" id="KW-1133">Transmembrane helix</keyword>
<organism evidence="11 13">
    <name type="scientific">Burkholderia glumae</name>
    <name type="common">Pseudomonas glumae</name>
    <dbReference type="NCBI Taxonomy" id="337"/>
    <lineage>
        <taxon>Bacteria</taxon>
        <taxon>Pseudomonadati</taxon>
        <taxon>Pseudomonadota</taxon>
        <taxon>Betaproteobacteria</taxon>
        <taxon>Burkholderiales</taxon>
        <taxon>Burkholderiaceae</taxon>
        <taxon>Burkholderia</taxon>
    </lineage>
</organism>
<evidence type="ECO:0000313" key="14">
    <source>
        <dbReference type="Proteomes" id="UP001056386"/>
    </source>
</evidence>
<keyword evidence="9 10" id="KW-0472">Membrane</keyword>
<dbReference type="PANTHER" id="PTHR36122:SF2">
    <property type="entry name" value="NICOTINAMIDE RIBOSIDE TRANSPORTER PNUC"/>
    <property type="match status" value="1"/>
</dbReference>
<keyword evidence="7 10" id="KW-0812">Transmembrane</keyword>
<feature type="transmembrane region" description="Helical" evidence="10">
    <location>
        <begin position="90"/>
        <end position="109"/>
    </location>
</feature>
<evidence type="ECO:0000313" key="13">
    <source>
        <dbReference type="Proteomes" id="UP000594892"/>
    </source>
</evidence>
<dbReference type="Proteomes" id="UP001056386">
    <property type="component" value="Chromosome 2"/>
</dbReference>
<dbReference type="Proteomes" id="UP000594892">
    <property type="component" value="Chromosome 1"/>
</dbReference>
<dbReference type="EMBL" id="CP099583">
    <property type="protein sequence ID" value="USS41807.1"/>
    <property type="molecule type" value="Genomic_DNA"/>
</dbReference>
<comment type="subcellular location">
    <subcellularLocation>
        <location evidence="2">Cell membrane</location>
        <topology evidence="2">Multi-pass membrane protein</topology>
    </subcellularLocation>
</comment>
<feature type="transmembrane region" description="Helical" evidence="10">
    <location>
        <begin position="160"/>
        <end position="179"/>
    </location>
</feature>
<dbReference type="GO" id="GO:0034257">
    <property type="term" value="F:nicotinamide riboside transmembrane transporter activity"/>
    <property type="evidence" value="ECO:0007669"/>
    <property type="project" value="InterPro"/>
</dbReference>
<dbReference type="GeneID" id="45694793"/>
<dbReference type="Pfam" id="PF04973">
    <property type="entry name" value="NMN_transporter"/>
    <property type="match status" value="1"/>
</dbReference>
<keyword evidence="6" id="KW-1003">Cell membrane</keyword>
<feature type="transmembrane region" description="Helical" evidence="10">
    <location>
        <begin position="50"/>
        <end position="69"/>
    </location>
</feature>
<gene>
    <name evidence="12" type="primary">pnuC</name>
    <name evidence="11" type="ORF">I6H06_10755</name>
    <name evidence="12" type="ORF">NFI99_05925</name>
</gene>
<reference evidence="12" key="2">
    <citation type="submission" date="2022-06" db="EMBL/GenBank/DDBJ databases">
        <title>Draft genome sequence of Burkholderia glumae strain GR20004 isolated from rice panicle showing bacterial panicle blight.</title>
        <authorList>
            <person name="Choi S.Y."/>
            <person name="Lee Y.H."/>
        </authorList>
    </citation>
    <scope>NUCLEOTIDE SEQUENCE</scope>
    <source>
        <strain evidence="12">GR20004</strain>
    </source>
</reference>
<evidence type="ECO:0000256" key="1">
    <source>
        <dbReference type="ARBA" id="ARBA00002672"/>
    </source>
</evidence>
<keyword evidence="14" id="KW-1185">Reference proteome</keyword>
<dbReference type="EMBL" id="CP065600">
    <property type="protein sequence ID" value="QPQ90058.1"/>
    <property type="molecule type" value="Genomic_DNA"/>
</dbReference>
<evidence type="ECO:0000256" key="9">
    <source>
        <dbReference type="ARBA" id="ARBA00023136"/>
    </source>
</evidence>
<dbReference type="GO" id="GO:0005886">
    <property type="term" value="C:plasma membrane"/>
    <property type="evidence" value="ECO:0007669"/>
    <property type="project" value="UniProtKB-SubCell"/>
</dbReference>
<dbReference type="NCBIfam" id="TIGR01528">
    <property type="entry name" value="NMN_trans_PnuC"/>
    <property type="match status" value="1"/>
</dbReference>
<evidence type="ECO:0000256" key="2">
    <source>
        <dbReference type="ARBA" id="ARBA00004651"/>
    </source>
</evidence>
<evidence type="ECO:0000256" key="4">
    <source>
        <dbReference type="ARBA" id="ARBA00017522"/>
    </source>
</evidence>
<evidence type="ECO:0000256" key="7">
    <source>
        <dbReference type="ARBA" id="ARBA00022692"/>
    </source>
</evidence>
<sequence>MSPLEITGVIVSALAIWLAARRSMLCWPVGLASVALYAWIFFDARLYSDMLLQGAFALLQLYGWYGWLMQRRERAGEPVAPQRGVGLRRLAPGLAAAVVLSALLGGAMARWTDASLPYVDATLTAFSLVAQYWTARRYIASWQLWCVVDTVYVGMFVFKALYLTAGLYALFVVLAGIGWRDWARALARADAAGAAALRPDGRP</sequence>
<evidence type="ECO:0000313" key="12">
    <source>
        <dbReference type="EMBL" id="USS41807.1"/>
    </source>
</evidence>
<comment type="similarity">
    <text evidence="3">Belongs to the nicotinamide ribonucleoside (NR) uptake permease (TC 4.B.1) family.</text>
</comment>
<proteinExistence type="inferred from homology"/>
<comment type="function">
    <text evidence="1">Required for nicotinamide riboside transport across the inner membrane.</text>
</comment>
<keyword evidence="5" id="KW-0813">Transport</keyword>
<evidence type="ECO:0000256" key="6">
    <source>
        <dbReference type="ARBA" id="ARBA00022475"/>
    </source>
</evidence>
<dbReference type="RefSeq" id="WP_012733899.1">
    <property type="nucleotide sequence ID" value="NZ_CP021075.1"/>
</dbReference>
<feature type="transmembrane region" description="Helical" evidence="10">
    <location>
        <begin position="25"/>
        <end position="44"/>
    </location>
</feature>